<proteinExistence type="predicted"/>
<feature type="non-terminal residue" evidence="1">
    <location>
        <position position="1"/>
    </location>
</feature>
<sequence>IPSIISPMARENSNNAGISWLTLTQAESLNMATMSTLSYLAVAFGYITAVNPQSIVLEVQTGWFFYLDSLLPDLLSHGIKCTDTISKALFGKTVYVWTLKLLSTIQNTH</sequence>
<accession>A0A0B7BYZ0</accession>
<name>A0A0B7BYZ0_9EUPU</name>
<evidence type="ECO:0000313" key="1">
    <source>
        <dbReference type="EMBL" id="CEK98193.1"/>
    </source>
</evidence>
<protein>
    <submittedName>
        <fullName evidence="1">Uncharacterized protein</fullName>
    </submittedName>
</protein>
<dbReference type="AlphaFoldDB" id="A0A0B7BYZ0"/>
<reference evidence="1" key="1">
    <citation type="submission" date="2014-12" db="EMBL/GenBank/DDBJ databases">
        <title>Insight into the proteome of Arion vulgaris.</title>
        <authorList>
            <person name="Aradska J."/>
            <person name="Bulat T."/>
            <person name="Smidak R."/>
            <person name="Sarate P."/>
            <person name="Gangsoo J."/>
            <person name="Sialana F."/>
            <person name="Bilban M."/>
            <person name="Lubec G."/>
        </authorList>
    </citation>
    <scope>NUCLEOTIDE SEQUENCE</scope>
    <source>
        <tissue evidence="1">Skin</tissue>
    </source>
</reference>
<organism evidence="1">
    <name type="scientific">Arion vulgaris</name>
    <dbReference type="NCBI Taxonomy" id="1028688"/>
    <lineage>
        <taxon>Eukaryota</taxon>
        <taxon>Metazoa</taxon>
        <taxon>Spiralia</taxon>
        <taxon>Lophotrochozoa</taxon>
        <taxon>Mollusca</taxon>
        <taxon>Gastropoda</taxon>
        <taxon>Heterobranchia</taxon>
        <taxon>Euthyneura</taxon>
        <taxon>Panpulmonata</taxon>
        <taxon>Eupulmonata</taxon>
        <taxon>Stylommatophora</taxon>
        <taxon>Helicina</taxon>
        <taxon>Arionoidea</taxon>
        <taxon>Arionidae</taxon>
        <taxon>Arion</taxon>
    </lineage>
</organism>
<dbReference type="EMBL" id="HACG01051322">
    <property type="protein sequence ID" value="CEK98193.1"/>
    <property type="molecule type" value="Transcribed_RNA"/>
</dbReference>
<feature type="non-terminal residue" evidence="1">
    <location>
        <position position="109"/>
    </location>
</feature>
<gene>
    <name evidence="1" type="primary">ORF218060</name>
</gene>